<dbReference type="InterPro" id="IPR051083">
    <property type="entry name" value="GrpII_Intron_Splice-Mob/Def"/>
</dbReference>
<dbReference type="Pfam" id="PF21368">
    <property type="entry name" value="AI2M-like_HNH"/>
    <property type="match status" value="1"/>
</dbReference>
<dbReference type="EMBL" id="JJRY01000003">
    <property type="protein sequence ID" value="KEF39442.1"/>
    <property type="molecule type" value="Genomic_DNA"/>
</dbReference>
<dbReference type="InterPro" id="IPR049030">
    <property type="entry name" value="AI2M-like_HNH"/>
</dbReference>
<dbReference type="Pfam" id="PF01348">
    <property type="entry name" value="Intron_maturas2"/>
    <property type="match status" value="1"/>
</dbReference>
<gene>
    <name evidence="2" type="ORF">M670_01210</name>
</gene>
<reference evidence="2 3" key="1">
    <citation type="submission" date="2014-04" db="EMBL/GenBank/DDBJ databases">
        <title>Draft genome sequence of Bacillus azotoformans MEV2011, a (co-) denitrifying strain unable to grow in the presence of oxygen.</title>
        <authorList>
            <person name="Nielsen M."/>
            <person name="Schreiber L."/>
            <person name="Finster K."/>
            <person name="Schramm A."/>
        </authorList>
    </citation>
    <scope>NUCLEOTIDE SEQUENCE [LARGE SCALE GENOMIC DNA]</scope>
    <source>
        <strain evidence="2 3">MEV2011</strain>
    </source>
</reference>
<dbReference type="GO" id="GO:0006397">
    <property type="term" value="P:mRNA processing"/>
    <property type="evidence" value="ECO:0007669"/>
    <property type="project" value="InterPro"/>
</dbReference>
<keyword evidence="2" id="KW-0808">Transferase</keyword>
<accession>A0A072NQB1</accession>
<dbReference type="InterPro" id="IPR043502">
    <property type="entry name" value="DNA/RNA_pol_sf"/>
</dbReference>
<protein>
    <submittedName>
        <fullName evidence="2">Retron-type reverse transcriptase</fullName>
    </submittedName>
</protein>
<dbReference type="PATRIC" id="fig|1348973.3.peg.1182"/>
<dbReference type="CDD" id="cd01651">
    <property type="entry name" value="RT_G2_intron"/>
    <property type="match status" value="1"/>
</dbReference>
<name>A0A072NQB1_SCHAZ</name>
<dbReference type="InterPro" id="IPR000477">
    <property type="entry name" value="RT_dom"/>
</dbReference>
<dbReference type="PANTHER" id="PTHR34047">
    <property type="entry name" value="NUCLEAR INTRON MATURASE 1, MITOCHONDRIAL-RELATED"/>
    <property type="match status" value="1"/>
</dbReference>
<dbReference type="PROSITE" id="PS50878">
    <property type="entry name" value="RT_POL"/>
    <property type="match status" value="1"/>
</dbReference>
<proteinExistence type="predicted"/>
<dbReference type="RefSeq" id="WP_035194055.1">
    <property type="nucleotide sequence ID" value="NZ_JJRY01000003.1"/>
</dbReference>
<dbReference type="SUPFAM" id="SSF56672">
    <property type="entry name" value="DNA/RNA polymerases"/>
    <property type="match status" value="1"/>
</dbReference>
<dbReference type="Proteomes" id="UP000027936">
    <property type="component" value="Unassembled WGS sequence"/>
</dbReference>
<keyword evidence="2" id="KW-0548">Nucleotidyltransferase</keyword>
<dbReference type="AlphaFoldDB" id="A0A072NQB1"/>
<dbReference type="OrthoDB" id="9793236at2"/>
<dbReference type="InterPro" id="IPR030931">
    <property type="entry name" value="Group_II_RT_mat"/>
</dbReference>
<dbReference type="InterPro" id="IPR024937">
    <property type="entry name" value="Domain_X"/>
</dbReference>
<comment type="caution">
    <text evidence="2">The sequence shown here is derived from an EMBL/GenBank/DDBJ whole genome shotgun (WGS) entry which is preliminary data.</text>
</comment>
<keyword evidence="2" id="KW-0695">RNA-directed DNA polymerase</keyword>
<evidence type="ECO:0000259" key="1">
    <source>
        <dbReference type="PROSITE" id="PS50878"/>
    </source>
</evidence>
<evidence type="ECO:0000313" key="3">
    <source>
        <dbReference type="Proteomes" id="UP000027936"/>
    </source>
</evidence>
<evidence type="ECO:0000313" key="2">
    <source>
        <dbReference type="EMBL" id="KEF39442.1"/>
    </source>
</evidence>
<dbReference type="PANTHER" id="PTHR34047:SF8">
    <property type="entry name" value="PROTEIN YKFC"/>
    <property type="match status" value="1"/>
</dbReference>
<dbReference type="GO" id="GO:0003964">
    <property type="term" value="F:RNA-directed DNA polymerase activity"/>
    <property type="evidence" value="ECO:0007669"/>
    <property type="project" value="UniProtKB-KW"/>
</dbReference>
<organism evidence="2 3">
    <name type="scientific">Schinkia azotoformans MEV2011</name>
    <dbReference type="NCBI Taxonomy" id="1348973"/>
    <lineage>
        <taxon>Bacteria</taxon>
        <taxon>Bacillati</taxon>
        <taxon>Bacillota</taxon>
        <taxon>Bacilli</taxon>
        <taxon>Bacillales</taxon>
        <taxon>Bacillaceae</taxon>
        <taxon>Calidifontibacillus/Schinkia group</taxon>
        <taxon>Schinkia</taxon>
    </lineage>
</organism>
<sequence length="604" mass="71298">MRNPKVVLNSLTSKAKDETYVFERLYRNLYNTEFYLEAYAKLYPNKGSNTKGVNNDTIDGMSLDRIERLIEKLREQTYQPKPARRTYIPKKNGKKRPLGIPTFEDKLVQEVVRRILESIYEPQFSNHSHGFRPNRSCHTALKEIRNTFTGTRWFIEGDIKGFFDNIDHHVLVGLLRKRIEDEKLINLIWKFLRAGYVEEWAFHKTYSGTPQGGIISPLLSNIYLHELDKYVEEYAESFNKGEKRRHNLVYHNLASRINYCKSKNKRDWERLTKEEKAERLLALKALYKELQSHDSKDLFDPNYRRMKYVRYADDFIIGVIGSIKEAEQIKKDLTDFLAINLKLELSAEKTLITHSTKNARFLGYDIRVARDWHRMKMPNGTKKRKFNYQTKLFVPHEKYIKKLIDLDALKIGSNNGWKPIHRPYLVHNDDLEILRTYNAEIEGLYNYYRLASNVHVLQSFRQTMKYSMVKTYASKYKSTVSKIITKFNINGKFGIRYETKDGPKIAYFTEQRMEKNSESKKQYSLDTIENTLVNSGRTSLIDRLLAETCEWCGAQGVPLEMHHVKKLKDLEGKKKWEQRMIARRRKTIAMCIPCHQNLHKGKLD</sequence>
<dbReference type="Pfam" id="PF00078">
    <property type="entry name" value="RVT_1"/>
    <property type="match status" value="1"/>
</dbReference>
<feature type="domain" description="Reverse transcriptase" evidence="1">
    <location>
        <begin position="69"/>
        <end position="366"/>
    </location>
</feature>
<dbReference type="NCBIfam" id="TIGR04416">
    <property type="entry name" value="group_II_RT_mat"/>
    <property type="match status" value="1"/>
</dbReference>